<dbReference type="AlphaFoldDB" id="A0A9J6FS20"/>
<proteinExistence type="predicted"/>
<dbReference type="EMBL" id="JABSTR010000003">
    <property type="protein sequence ID" value="KAH9365949.1"/>
    <property type="molecule type" value="Genomic_DNA"/>
</dbReference>
<evidence type="ECO:0000313" key="2">
    <source>
        <dbReference type="EMBL" id="KAH9365949.1"/>
    </source>
</evidence>
<organism evidence="2 3">
    <name type="scientific">Haemaphysalis longicornis</name>
    <name type="common">Bush tick</name>
    <dbReference type="NCBI Taxonomy" id="44386"/>
    <lineage>
        <taxon>Eukaryota</taxon>
        <taxon>Metazoa</taxon>
        <taxon>Ecdysozoa</taxon>
        <taxon>Arthropoda</taxon>
        <taxon>Chelicerata</taxon>
        <taxon>Arachnida</taxon>
        <taxon>Acari</taxon>
        <taxon>Parasitiformes</taxon>
        <taxon>Ixodida</taxon>
        <taxon>Ixodoidea</taxon>
        <taxon>Ixodidae</taxon>
        <taxon>Haemaphysalinae</taxon>
        <taxon>Haemaphysalis</taxon>
    </lineage>
</organism>
<dbReference type="Proteomes" id="UP000821853">
    <property type="component" value="Unassembled WGS sequence"/>
</dbReference>
<gene>
    <name evidence="2" type="ORF">HPB48_000706</name>
</gene>
<evidence type="ECO:0000256" key="1">
    <source>
        <dbReference type="SAM" id="MobiDB-lite"/>
    </source>
</evidence>
<feature type="compositionally biased region" description="Polar residues" evidence="1">
    <location>
        <begin position="104"/>
        <end position="120"/>
    </location>
</feature>
<reference evidence="2 3" key="1">
    <citation type="journal article" date="2020" name="Cell">
        <title>Large-Scale Comparative Analyses of Tick Genomes Elucidate Their Genetic Diversity and Vector Capacities.</title>
        <authorList>
            <consortium name="Tick Genome and Microbiome Consortium (TIGMIC)"/>
            <person name="Jia N."/>
            <person name="Wang J."/>
            <person name="Shi W."/>
            <person name="Du L."/>
            <person name="Sun Y."/>
            <person name="Zhan W."/>
            <person name="Jiang J.F."/>
            <person name="Wang Q."/>
            <person name="Zhang B."/>
            <person name="Ji P."/>
            <person name="Bell-Sakyi L."/>
            <person name="Cui X.M."/>
            <person name="Yuan T.T."/>
            <person name="Jiang B.G."/>
            <person name="Yang W.F."/>
            <person name="Lam T.T."/>
            <person name="Chang Q.C."/>
            <person name="Ding S.J."/>
            <person name="Wang X.J."/>
            <person name="Zhu J.G."/>
            <person name="Ruan X.D."/>
            <person name="Zhao L."/>
            <person name="Wei J.T."/>
            <person name="Ye R.Z."/>
            <person name="Que T.C."/>
            <person name="Du C.H."/>
            <person name="Zhou Y.H."/>
            <person name="Cheng J.X."/>
            <person name="Dai P.F."/>
            <person name="Guo W.B."/>
            <person name="Han X.H."/>
            <person name="Huang E.J."/>
            <person name="Li L.F."/>
            <person name="Wei W."/>
            <person name="Gao Y.C."/>
            <person name="Liu J.Z."/>
            <person name="Shao H.Z."/>
            <person name="Wang X."/>
            <person name="Wang C.C."/>
            <person name="Yang T.C."/>
            <person name="Huo Q.B."/>
            <person name="Li W."/>
            <person name="Chen H.Y."/>
            <person name="Chen S.E."/>
            <person name="Zhou L.G."/>
            <person name="Ni X.B."/>
            <person name="Tian J.H."/>
            <person name="Sheng Y."/>
            <person name="Liu T."/>
            <person name="Pan Y.S."/>
            <person name="Xia L.Y."/>
            <person name="Li J."/>
            <person name="Zhao F."/>
            <person name="Cao W.C."/>
        </authorList>
    </citation>
    <scope>NUCLEOTIDE SEQUENCE [LARGE SCALE GENOMIC DNA]</scope>
    <source>
        <strain evidence="2">HaeL-2018</strain>
    </source>
</reference>
<evidence type="ECO:0000313" key="3">
    <source>
        <dbReference type="Proteomes" id="UP000821853"/>
    </source>
</evidence>
<keyword evidence="3" id="KW-1185">Reference proteome</keyword>
<accession>A0A9J6FS20</accession>
<dbReference type="VEuPathDB" id="VectorBase:HLOH_043124"/>
<feature type="region of interest" description="Disordered" evidence="1">
    <location>
        <begin position="72"/>
        <end position="188"/>
    </location>
</feature>
<comment type="caution">
    <text evidence="2">The sequence shown here is derived from an EMBL/GenBank/DDBJ whole genome shotgun (WGS) entry which is preliminary data.</text>
</comment>
<feature type="compositionally biased region" description="Basic and acidic residues" evidence="1">
    <location>
        <begin position="173"/>
        <end position="188"/>
    </location>
</feature>
<protein>
    <submittedName>
        <fullName evidence="2">Uncharacterized protein</fullName>
    </submittedName>
</protein>
<name>A0A9J6FS20_HAELO</name>
<sequence length="188" mass="20647">MPDESNDTLMTTLQCQLGGILAARAMGHHGTVLITFAAPVPPEPSYTGGRLDGWNSINKEPSYAEGATFLDTRTSRAPPSTPSVLDGETRRTPKVRNSHIAVTPRNSTASSVRTMVTSPSILPAPKTSRTRRENNCRSKNARGSAMVAFRSYGNRRTNQRTPTRILEPVHYYQGKDRRRASASDRHQG</sequence>